<dbReference type="EMBL" id="SWCO01000010">
    <property type="protein sequence ID" value="TKB01488.1"/>
    <property type="molecule type" value="Genomic_DNA"/>
</dbReference>
<dbReference type="Proteomes" id="UP000305471">
    <property type="component" value="Unassembled WGS sequence"/>
</dbReference>
<accession>A0A4U0ZBI0</accession>
<sequence length="489" mass="55812">MQDNVSLFLGAFPRVYCLSLPSSAERRGYMERFIEQYELSNLEFIDAATPESDDVKTLYKESKVHTFPTCFRCGNLECGDSSCNNTLIPVQVATFASYIRVLKAFLASSEEYALFIEDDIKLTERANVLCQQAISNDWVSESKLQQSEPALVQFGWALCDDHKSDKEPNLSDFLGKMSNPAFALNKAMAEEILARFEKVDTTVDIFIHRICANTSNAKTFYPPLFYEMSWSTGEVESTIHPKPIRLSYLEANGGKPEEIEQATNALIQHKKHTDVYPLLIIGHPRCGSGYSASLCQAIGLKIGHEKLEDDGICSWMFATEDDCPWALNDGARSRRFKYFRHVAMHVRDPRTAVASIMRENKHAPVSYEFRKKHIKLRCGVDLDSFESEFSRAVASYIYWNKLVLEQKPNVVFRVEDEADKLVGYIETNCEVKLPANIEYPHKAINSNKRYQGKTVEKPTVDFEKFSSLPEKLKNELNLQCVYFGYRDFV</sequence>
<dbReference type="InterPro" id="IPR002654">
    <property type="entry name" value="Glyco_trans_25"/>
</dbReference>
<name>A0A4U0ZBI0_9ALTE</name>
<dbReference type="OrthoDB" id="3034412at2"/>
<keyword evidence="3" id="KW-1185">Reference proteome</keyword>
<dbReference type="RefSeq" id="WP_136783304.1">
    <property type="nucleotide sequence ID" value="NZ_SWCO01000010.1"/>
</dbReference>
<protein>
    <recommendedName>
        <fullName evidence="1">Glycosyl transferase family 25 domain-containing protein</fullName>
    </recommendedName>
</protein>
<dbReference type="Pfam" id="PF01755">
    <property type="entry name" value="Glyco_transf_25"/>
    <property type="match status" value="1"/>
</dbReference>
<organism evidence="2 3">
    <name type="scientific">Alteromonas portus</name>
    <dbReference type="NCBI Taxonomy" id="2565549"/>
    <lineage>
        <taxon>Bacteria</taxon>
        <taxon>Pseudomonadati</taxon>
        <taxon>Pseudomonadota</taxon>
        <taxon>Gammaproteobacteria</taxon>
        <taxon>Alteromonadales</taxon>
        <taxon>Alteromonadaceae</taxon>
        <taxon>Alteromonas/Salinimonas group</taxon>
        <taxon>Alteromonas</taxon>
    </lineage>
</organism>
<reference evidence="2 3" key="1">
    <citation type="submission" date="2019-04" db="EMBL/GenBank/DDBJ databases">
        <title>Alteromonas portus sp. nov., an alginate lyase-excreting marine bacterium.</title>
        <authorList>
            <person name="Huang H."/>
            <person name="Mo K."/>
            <person name="Bao S."/>
        </authorList>
    </citation>
    <scope>NUCLEOTIDE SEQUENCE [LARGE SCALE GENOMIC DNA]</scope>
    <source>
        <strain evidence="2 3">HB161718</strain>
    </source>
</reference>
<comment type="caution">
    <text evidence="2">The sequence shown here is derived from an EMBL/GenBank/DDBJ whole genome shotgun (WGS) entry which is preliminary data.</text>
</comment>
<dbReference type="AlphaFoldDB" id="A0A4U0ZBI0"/>
<feature type="domain" description="Glycosyl transferase family 25" evidence="1">
    <location>
        <begin position="14"/>
        <end position="207"/>
    </location>
</feature>
<proteinExistence type="predicted"/>
<evidence type="ECO:0000313" key="3">
    <source>
        <dbReference type="Proteomes" id="UP000305471"/>
    </source>
</evidence>
<evidence type="ECO:0000259" key="1">
    <source>
        <dbReference type="Pfam" id="PF01755"/>
    </source>
</evidence>
<evidence type="ECO:0000313" key="2">
    <source>
        <dbReference type="EMBL" id="TKB01488.1"/>
    </source>
</evidence>
<gene>
    <name evidence="2" type="ORF">E5672_16905</name>
</gene>